<gene>
    <name evidence="1" type="ORF">H4O21_19980</name>
</gene>
<keyword evidence="2" id="KW-1185">Reference proteome</keyword>
<reference evidence="1 2" key="1">
    <citation type="submission" date="2020-08" db="EMBL/GenBank/DDBJ databases">
        <title>Oceanospirillum sp. nov. isolated from marine sediment.</title>
        <authorList>
            <person name="Ji X."/>
        </authorList>
    </citation>
    <scope>NUCLEOTIDE SEQUENCE [LARGE SCALE GENOMIC DNA]</scope>
    <source>
        <strain evidence="1 2">D5</strain>
    </source>
</reference>
<name>A0A839ITW3_9GAMM</name>
<comment type="caution">
    <text evidence="1">The sequence shown here is derived from an EMBL/GenBank/DDBJ whole genome shotgun (WGS) entry which is preliminary data.</text>
</comment>
<proteinExistence type="predicted"/>
<organism evidence="1 2">
    <name type="scientific">Oceanospirillum sediminis</name>
    <dbReference type="NCBI Taxonomy" id="2760088"/>
    <lineage>
        <taxon>Bacteria</taxon>
        <taxon>Pseudomonadati</taxon>
        <taxon>Pseudomonadota</taxon>
        <taxon>Gammaproteobacteria</taxon>
        <taxon>Oceanospirillales</taxon>
        <taxon>Oceanospirillaceae</taxon>
        <taxon>Oceanospirillum</taxon>
    </lineage>
</organism>
<dbReference type="AlphaFoldDB" id="A0A839ITW3"/>
<evidence type="ECO:0000313" key="1">
    <source>
        <dbReference type="EMBL" id="MBB1488893.1"/>
    </source>
</evidence>
<accession>A0A839ITW3</accession>
<protein>
    <submittedName>
        <fullName evidence="1">Uncharacterized protein</fullName>
    </submittedName>
</protein>
<sequence>MKMPLVPPASDRLLDILNKGDESLFQLLFSSDIGPCDDKGRYMHWDKLRHLTPSAGFTSELYWHANISELIRQVG</sequence>
<evidence type="ECO:0000313" key="2">
    <source>
        <dbReference type="Proteomes" id="UP000565262"/>
    </source>
</evidence>
<dbReference type="EMBL" id="JACJFM010000038">
    <property type="protein sequence ID" value="MBB1488893.1"/>
    <property type="molecule type" value="Genomic_DNA"/>
</dbReference>
<dbReference type="Proteomes" id="UP000565262">
    <property type="component" value="Unassembled WGS sequence"/>
</dbReference>
<dbReference type="RefSeq" id="WP_182810665.1">
    <property type="nucleotide sequence ID" value="NZ_JACJFM010000038.1"/>
</dbReference>